<dbReference type="EMBL" id="JADILY010000009">
    <property type="protein sequence ID" value="MBO8481024.1"/>
    <property type="molecule type" value="Genomic_DNA"/>
</dbReference>
<name>A0A9D9NP74_9BACT</name>
<dbReference type="Proteomes" id="UP000823772">
    <property type="component" value="Unassembled WGS sequence"/>
</dbReference>
<protein>
    <submittedName>
        <fullName evidence="1">SPOR domain-containing protein</fullName>
    </submittedName>
</protein>
<evidence type="ECO:0000313" key="1">
    <source>
        <dbReference type="EMBL" id="MBO8481024.1"/>
    </source>
</evidence>
<organism evidence="1 2">
    <name type="scientific">Candidatus Merdivivens faecigallinarum</name>
    <dbReference type="NCBI Taxonomy" id="2840871"/>
    <lineage>
        <taxon>Bacteria</taxon>
        <taxon>Pseudomonadati</taxon>
        <taxon>Bacteroidota</taxon>
        <taxon>Bacteroidia</taxon>
        <taxon>Bacteroidales</taxon>
        <taxon>Muribaculaceae</taxon>
        <taxon>Muribaculaceae incertae sedis</taxon>
        <taxon>Candidatus Merdivivens</taxon>
    </lineage>
</organism>
<proteinExistence type="predicted"/>
<dbReference type="GO" id="GO:0042834">
    <property type="term" value="F:peptidoglycan binding"/>
    <property type="evidence" value="ECO:0007669"/>
    <property type="project" value="InterPro"/>
</dbReference>
<dbReference type="AlphaFoldDB" id="A0A9D9NP74"/>
<accession>A0A9D9NP74</accession>
<reference evidence="1" key="1">
    <citation type="submission" date="2020-10" db="EMBL/GenBank/DDBJ databases">
        <authorList>
            <person name="Gilroy R."/>
        </authorList>
    </citation>
    <scope>NUCLEOTIDE SEQUENCE</scope>
    <source>
        <strain evidence="1">B3-2255</strain>
    </source>
</reference>
<evidence type="ECO:0000313" key="2">
    <source>
        <dbReference type="Proteomes" id="UP000823772"/>
    </source>
</evidence>
<reference evidence="1" key="2">
    <citation type="journal article" date="2021" name="PeerJ">
        <title>Extensive microbial diversity within the chicken gut microbiome revealed by metagenomics and culture.</title>
        <authorList>
            <person name="Gilroy R."/>
            <person name="Ravi A."/>
            <person name="Getino M."/>
            <person name="Pursley I."/>
            <person name="Horton D.L."/>
            <person name="Alikhan N.F."/>
            <person name="Baker D."/>
            <person name="Gharbi K."/>
            <person name="Hall N."/>
            <person name="Watson M."/>
            <person name="Adriaenssens E.M."/>
            <person name="Foster-Nyarko E."/>
            <person name="Jarju S."/>
            <person name="Secka A."/>
            <person name="Antonio M."/>
            <person name="Oren A."/>
            <person name="Chaudhuri R.R."/>
            <person name="La Ragione R."/>
            <person name="Hildebrand F."/>
            <person name="Pallen M.J."/>
        </authorList>
    </citation>
    <scope>NUCLEOTIDE SEQUENCE</scope>
    <source>
        <strain evidence="1">B3-2255</strain>
    </source>
</reference>
<dbReference type="PROSITE" id="PS51257">
    <property type="entry name" value="PROKAR_LIPOPROTEIN"/>
    <property type="match status" value="1"/>
</dbReference>
<comment type="caution">
    <text evidence="1">The sequence shown here is derived from an EMBL/GenBank/DDBJ whole genome shotgun (WGS) entry which is preliminary data.</text>
</comment>
<sequence>MKTTSTIIFKALFAAGALLLLSGCDFFRVLAGRPTGDELGELSAKREAALERLEAERLAQQDDSVRRAGLAEAWVSDSVCIREAMESGRAVFKRISDLKVRPSEVPDCRFCLMMGYFNNRANAERLFARISSDGHSPMLVPFESGATGVALFPSSSAAEILGKIDEVRGKDYFPPDFWIVWNTQKYN</sequence>
<dbReference type="SUPFAM" id="SSF110997">
    <property type="entry name" value="Sporulation related repeat"/>
    <property type="match status" value="1"/>
</dbReference>
<gene>
    <name evidence="1" type="ORF">IAC87_00560</name>
</gene>
<dbReference type="InterPro" id="IPR036680">
    <property type="entry name" value="SPOR-like_sf"/>
</dbReference>